<reference evidence="3 4" key="1">
    <citation type="submission" date="2018-06" db="EMBL/GenBank/DDBJ databases">
        <title>A transcriptomic atlas of mushroom development highlights an independent origin of complex multicellularity.</title>
        <authorList>
            <consortium name="DOE Joint Genome Institute"/>
            <person name="Krizsan K."/>
            <person name="Almasi E."/>
            <person name="Merenyi Z."/>
            <person name="Sahu N."/>
            <person name="Viragh M."/>
            <person name="Koszo T."/>
            <person name="Mondo S."/>
            <person name="Kiss B."/>
            <person name="Balint B."/>
            <person name="Kues U."/>
            <person name="Barry K."/>
            <person name="Hegedus J.C."/>
            <person name="Henrissat B."/>
            <person name="Johnson J."/>
            <person name="Lipzen A."/>
            <person name="Ohm R."/>
            <person name="Nagy I."/>
            <person name="Pangilinan J."/>
            <person name="Yan J."/>
            <person name="Xiong Y."/>
            <person name="Grigoriev I.V."/>
            <person name="Hibbett D.S."/>
            <person name="Nagy L.G."/>
        </authorList>
    </citation>
    <scope>NUCLEOTIDE SEQUENCE [LARGE SCALE GENOMIC DNA]</scope>
    <source>
        <strain evidence="3 4">SZMC22713</strain>
    </source>
</reference>
<dbReference type="PANTHER" id="PTHR34612">
    <property type="entry name" value="GH131_N DOMAIN-CONTAINING PROTEIN"/>
    <property type="match status" value="1"/>
</dbReference>
<dbReference type="Gene3D" id="2.60.120.1160">
    <property type="match status" value="1"/>
</dbReference>
<evidence type="ECO:0000313" key="3">
    <source>
        <dbReference type="EMBL" id="TDL19698.1"/>
    </source>
</evidence>
<keyword evidence="4" id="KW-1185">Reference proteome</keyword>
<dbReference type="VEuPathDB" id="FungiDB:BD410DRAFT_401484"/>
<dbReference type="STRING" id="50990.A0A4Y7PXF4"/>
<dbReference type="Pfam" id="PF18271">
    <property type="entry name" value="GH131_N"/>
    <property type="match status" value="1"/>
</dbReference>
<organism evidence="3 4">
    <name type="scientific">Rickenella mellea</name>
    <dbReference type="NCBI Taxonomy" id="50990"/>
    <lineage>
        <taxon>Eukaryota</taxon>
        <taxon>Fungi</taxon>
        <taxon>Dikarya</taxon>
        <taxon>Basidiomycota</taxon>
        <taxon>Agaricomycotina</taxon>
        <taxon>Agaricomycetes</taxon>
        <taxon>Hymenochaetales</taxon>
        <taxon>Rickenellaceae</taxon>
        <taxon>Rickenella</taxon>
    </lineage>
</organism>
<dbReference type="InterPro" id="IPR041524">
    <property type="entry name" value="GH131_N"/>
</dbReference>
<feature type="domain" description="Glycoside hydrolase 131 catalytic N-terminal" evidence="2">
    <location>
        <begin position="22"/>
        <end position="303"/>
    </location>
</feature>
<gene>
    <name evidence="3" type="ORF">BD410DRAFT_401484</name>
</gene>
<dbReference type="AlphaFoldDB" id="A0A4Y7PXF4"/>
<keyword evidence="1" id="KW-0732">Signal</keyword>
<name>A0A4Y7PXF4_9AGAM</name>
<dbReference type="PANTHER" id="PTHR34612:SF2">
    <property type="entry name" value="GLYCOSIDE HYDROLASE 131 CATALYTIC N-TERMINAL DOMAIN-CONTAINING PROTEIN"/>
    <property type="match status" value="1"/>
</dbReference>
<proteinExistence type="predicted"/>
<feature type="chain" id="PRO_5021194135" description="Glycoside hydrolase 131 catalytic N-terminal domain-containing protein" evidence="1">
    <location>
        <begin position="19"/>
        <end position="317"/>
    </location>
</feature>
<accession>A0A4Y7PXF4</accession>
<feature type="signal peptide" evidence="1">
    <location>
        <begin position="1"/>
        <end position="18"/>
    </location>
</feature>
<protein>
    <recommendedName>
        <fullName evidence="2">Glycoside hydrolase 131 catalytic N-terminal domain-containing protein</fullName>
    </recommendedName>
</protein>
<evidence type="ECO:0000313" key="4">
    <source>
        <dbReference type="Proteomes" id="UP000294933"/>
    </source>
</evidence>
<evidence type="ECO:0000256" key="1">
    <source>
        <dbReference type="SAM" id="SignalP"/>
    </source>
</evidence>
<dbReference type="Proteomes" id="UP000294933">
    <property type="component" value="Unassembled WGS sequence"/>
</dbReference>
<dbReference type="EMBL" id="ML170194">
    <property type="protein sequence ID" value="TDL19698.1"/>
    <property type="molecule type" value="Genomic_DNA"/>
</dbReference>
<sequence length="317" mass="34061">MIATKSFVYLCILLVVTAATPLVYDGRAPFNLTPANLDASTGPYLTGVKGATQNASHYTKLLGRTVPATPLWSTASRFLPVPTEQPLSVSIDNTSIFVPGSSAPQNGFRRTELLAQINNNHTAFIATEVGTNVYHVSIMQDPLRPLNFDHEYQIVFIEPNDGTHVFEIQLGSPFTNPTGKLPAADAHSFKIRDHALNLLFSTPFTPLTWHNFAIQVNFDARTLGVFYSQNSNTLKPVTKLVSNSAASAGAAGQGDFHFGVLKLPLVDPADTPAEQSDVVHFGIQEGKTEALIYSGVFVEKVSGGVSAGHGTLIKPIS</sequence>
<evidence type="ECO:0000259" key="2">
    <source>
        <dbReference type="Pfam" id="PF18271"/>
    </source>
</evidence>
<dbReference type="OrthoDB" id="5283326at2759"/>